<dbReference type="Proteomes" id="UP000070394">
    <property type="component" value="Unassembled WGS sequence"/>
</dbReference>
<keyword evidence="2 5" id="KW-0699">rRNA-binding</keyword>
<accession>A0A133ZPH7</accession>
<dbReference type="GO" id="GO:1990112">
    <property type="term" value="C:RQC complex"/>
    <property type="evidence" value="ECO:0007669"/>
    <property type="project" value="TreeGrafter"/>
</dbReference>
<dbReference type="GO" id="GO:0019843">
    <property type="term" value="F:rRNA binding"/>
    <property type="evidence" value="ECO:0007669"/>
    <property type="project" value="UniProtKB-UniRule"/>
</dbReference>
<name>A0A133ZPH7_9FIRM</name>
<organism evidence="7 8">
    <name type="scientific">Lachnoanaerobaculum saburreum</name>
    <dbReference type="NCBI Taxonomy" id="467210"/>
    <lineage>
        <taxon>Bacteria</taxon>
        <taxon>Bacillati</taxon>
        <taxon>Bacillota</taxon>
        <taxon>Clostridia</taxon>
        <taxon>Lachnospirales</taxon>
        <taxon>Lachnospiraceae</taxon>
        <taxon>Lachnoanaerobaculum</taxon>
    </lineage>
</organism>
<dbReference type="InterPro" id="IPR043682">
    <property type="entry name" value="RqcH_bacterial"/>
</dbReference>
<evidence type="ECO:0000256" key="1">
    <source>
        <dbReference type="ARBA" id="ARBA00022555"/>
    </source>
</evidence>
<dbReference type="InterPro" id="IPR051608">
    <property type="entry name" value="RQC_Subunit_NEMF"/>
</dbReference>
<evidence type="ECO:0000256" key="3">
    <source>
        <dbReference type="ARBA" id="ARBA00022884"/>
    </source>
</evidence>
<dbReference type="RefSeq" id="WP_060931187.1">
    <property type="nucleotide sequence ID" value="NZ_KQ959828.1"/>
</dbReference>
<keyword evidence="3 5" id="KW-0694">RNA-binding</keyword>
<dbReference type="PATRIC" id="fig|467210.3.peg.1416"/>
<dbReference type="AlphaFoldDB" id="A0A133ZPH7"/>
<reference evidence="8" key="1">
    <citation type="submission" date="2016-01" db="EMBL/GenBank/DDBJ databases">
        <authorList>
            <person name="Mitreva M."/>
            <person name="Pepin K.H."/>
            <person name="Mihindukulasuriya K.A."/>
            <person name="Fulton R."/>
            <person name="Fronick C."/>
            <person name="O'Laughlin M."/>
            <person name="Miner T."/>
            <person name="Herter B."/>
            <person name="Rosa B.A."/>
            <person name="Cordes M."/>
            <person name="Tomlinson C."/>
            <person name="Wollam A."/>
            <person name="Palsikar V.B."/>
            <person name="Mardis E.R."/>
            <person name="Wilson R.K."/>
        </authorList>
    </citation>
    <scope>NUCLEOTIDE SEQUENCE [LARGE SCALE GENOMIC DNA]</scope>
    <source>
        <strain evidence="8">DNF00896</strain>
    </source>
</reference>
<comment type="function">
    <text evidence="5">Key component of the ribosome quality control system (RQC), a ribosome-associated complex that mediates the extraction of incompletely synthesized nascent chains from stalled ribosomes and their subsequent degradation. RqcH recruits Ala-charged tRNA, and with RqcP directs the elongation of stalled nascent chains on 50S ribosomal subunits, leading to non-templated C-terminal alanine extensions (Ala tail). The Ala tail promotes nascent chain degradation. May add between 1 and at least 8 Ala residues. Binds to stalled 50S ribosomal subunits.</text>
</comment>
<protein>
    <recommendedName>
        <fullName evidence="5">Rqc2 homolog RqcH</fullName>
        <shortName evidence="5">RqcH</shortName>
    </recommendedName>
</protein>
<dbReference type="GO" id="GO:0043023">
    <property type="term" value="F:ribosomal large subunit binding"/>
    <property type="evidence" value="ECO:0007669"/>
    <property type="project" value="UniProtKB-UniRule"/>
</dbReference>
<evidence type="ECO:0000313" key="8">
    <source>
        <dbReference type="Proteomes" id="UP000070394"/>
    </source>
</evidence>
<sequence>MAFDGIVISNLTYELNTNLVGGRISKISMPEDNELIFTIKNNAKTYRLLVSASASLPLVYLTDVNKPAPKVAPAFLMLLRKYIGTAKINDIFQMGLERILCFELEHLNELGDLSHKRMYIEIMGKHSNIIFTDENNKIIDSIKRISANMSSLREVLPGREYFLPEELKKKDLLSTGLEEFIEILKSKEYPLVKSVYMNFAGISPLIAEEIILRASLLSQAPSTSLSELEYTHLFHTIQNLLEDINAHNFTPNIIYKGEEAIEFSSINLYSYESKEYKRESFDSVSKMLYDFYSSREAFVLNRQKSSDLRRIVNTALERASKKYDLQEKQLQDADKKDIYRVYGDLLNTYGYSLKGGESSFTTENFYDDNKEITIPLDKNKSAKENAKKYYDKYAKLSRTTKALSEEILKTKNDMEHLQSIQTALEVSSDDESLSQIRQELVDFGYIKKHSSAKKQKITSHPYHYISSDGYDIYVGKNNYQNEELTFKVATGNDWWFHAKGIPGSHVILKSNNEEELPDRAYEEAAALAAFYSKAKDADKVEVDYIQKKNIKKVAGAAPGFVIYHSNWSMVATPKANLQQK</sequence>
<keyword evidence="4 5" id="KW-0648">Protein biosynthesis</keyword>
<dbReference type="STRING" id="467210.HMPREF1866_01426"/>
<evidence type="ECO:0000256" key="5">
    <source>
        <dbReference type="HAMAP-Rule" id="MF_00844"/>
    </source>
</evidence>
<dbReference type="PANTHER" id="PTHR15239:SF6">
    <property type="entry name" value="RIBOSOME QUALITY CONTROL COMPLEX SUBUNIT NEMF"/>
    <property type="match status" value="1"/>
</dbReference>
<feature type="domain" description="NFACT RNA-binding" evidence="6">
    <location>
        <begin position="462"/>
        <end position="555"/>
    </location>
</feature>
<dbReference type="GO" id="GO:0000049">
    <property type="term" value="F:tRNA binding"/>
    <property type="evidence" value="ECO:0007669"/>
    <property type="project" value="UniProtKB-UniRule"/>
</dbReference>
<proteinExistence type="inferred from homology"/>
<dbReference type="GO" id="GO:0072344">
    <property type="term" value="P:rescue of stalled ribosome"/>
    <property type="evidence" value="ECO:0007669"/>
    <property type="project" value="UniProtKB-UniRule"/>
</dbReference>
<evidence type="ECO:0000259" key="6">
    <source>
        <dbReference type="Pfam" id="PF05670"/>
    </source>
</evidence>
<gene>
    <name evidence="5" type="primary">rqcH</name>
    <name evidence="7" type="ORF">HMPREF1866_01426</name>
</gene>
<comment type="similarity">
    <text evidence="5">Belongs to the NEMF family.</text>
</comment>
<dbReference type="OrthoDB" id="9766163at2"/>
<evidence type="ECO:0000313" key="7">
    <source>
        <dbReference type="EMBL" id="KXB57344.1"/>
    </source>
</evidence>
<evidence type="ECO:0000256" key="2">
    <source>
        <dbReference type="ARBA" id="ARBA00022730"/>
    </source>
</evidence>
<evidence type="ECO:0000256" key="4">
    <source>
        <dbReference type="ARBA" id="ARBA00022917"/>
    </source>
</evidence>
<comment type="subunit">
    <text evidence="5">Associates with stalled 50S ribosomal subunits. Binds to RqcP.</text>
</comment>
<dbReference type="Gene3D" id="1.10.8.50">
    <property type="match status" value="1"/>
</dbReference>
<dbReference type="EMBL" id="LSDA01000091">
    <property type="protein sequence ID" value="KXB57344.1"/>
    <property type="molecule type" value="Genomic_DNA"/>
</dbReference>
<dbReference type="Pfam" id="PF05670">
    <property type="entry name" value="NFACT-R_1"/>
    <property type="match status" value="1"/>
</dbReference>
<dbReference type="InterPro" id="IPR008532">
    <property type="entry name" value="NFACT_RNA-bd"/>
</dbReference>
<dbReference type="Pfam" id="PF05833">
    <property type="entry name" value="NFACT_N"/>
    <property type="match status" value="1"/>
</dbReference>
<dbReference type="PANTHER" id="PTHR15239">
    <property type="entry name" value="NUCLEAR EXPORT MEDIATOR FACTOR NEMF"/>
    <property type="match status" value="1"/>
</dbReference>
<dbReference type="Gene3D" id="2.30.310.10">
    <property type="entry name" value="ibrinogen binding protein from staphylococcus aureus domain"/>
    <property type="match status" value="1"/>
</dbReference>
<comment type="caution">
    <text evidence="7">The sequence shown here is derived from an EMBL/GenBank/DDBJ whole genome shotgun (WGS) entry which is preliminary data.</text>
</comment>
<dbReference type="HAMAP" id="MF_00844_B">
    <property type="entry name" value="RqcH_B"/>
    <property type="match status" value="1"/>
</dbReference>
<keyword evidence="8" id="KW-1185">Reference proteome</keyword>
<keyword evidence="1 5" id="KW-0820">tRNA-binding</keyword>